<comment type="caution">
    <text evidence="1">The sequence shown here is derived from an EMBL/GenBank/DDBJ whole genome shotgun (WGS) entry which is preliminary data.</text>
</comment>
<organism evidence="1 2">
    <name type="scientific">Paraburkholderia piptadeniae</name>
    <dbReference type="NCBI Taxonomy" id="1701573"/>
    <lineage>
        <taxon>Bacteria</taxon>
        <taxon>Pseudomonadati</taxon>
        <taxon>Pseudomonadota</taxon>
        <taxon>Betaproteobacteria</taxon>
        <taxon>Burkholderiales</taxon>
        <taxon>Burkholderiaceae</taxon>
        <taxon>Paraburkholderia</taxon>
    </lineage>
</organism>
<keyword evidence="2" id="KW-1185">Reference proteome</keyword>
<evidence type="ECO:0000313" key="1">
    <source>
        <dbReference type="EMBL" id="SIT50211.1"/>
    </source>
</evidence>
<gene>
    <name evidence="1" type="ORF">BN2476_750154</name>
</gene>
<name>A0A1N7SRX7_9BURK</name>
<protein>
    <submittedName>
        <fullName evidence="1">Uncharacterized protein</fullName>
    </submittedName>
</protein>
<evidence type="ECO:0000313" key="2">
    <source>
        <dbReference type="Proteomes" id="UP000195569"/>
    </source>
</evidence>
<dbReference type="AlphaFoldDB" id="A0A1N7SRX7"/>
<dbReference type="EMBL" id="CYGY02000075">
    <property type="protein sequence ID" value="SIT50211.1"/>
    <property type="molecule type" value="Genomic_DNA"/>
</dbReference>
<proteinExistence type="predicted"/>
<dbReference type="RefSeq" id="WP_087738926.1">
    <property type="nucleotide sequence ID" value="NZ_CYGY02000075.1"/>
</dbReference>
<dbReference type="OrthoDB" id="9098616at2"/>
<sequence length="151" mass="17473">MLESRLSEEARIALSRYSSDKAAQTLLPLWLQFEAFLQSRGTLPSSISDIPEESLRAYATFLDYRDWHVDDALIALSAVLLVCLHASYNVKVLRSIVIPRIRRPVQNRQWDAFRLRTYQPLEYSQLARSRRRRARHEASASDPARIEDSVT</sequence>
<reference evidence="1" key="1">
    <citation type="submission" date="2016-12" db="EMBL/GenBank/DDBJ databases">
        <authorList>
            <person name="Moulin L."/>
        </authorList>
    </citation>
    <scope>NUCLEOTIDE SEQUENCE [LARGE SCALE GENOMIC DNA]</scope>
    <source>
        <strain evidence="1">STM 7183</strain>
    </source>
</reference>
<dbReference type="Proteomes" id="UP000195569">
    <property type="component" value="Unassembled WGS sequence"/>
</dbReference>
<accession>A0A1N7SRX7</accession>